<dbReference type="Pfam" id="PF00392">
    <property type="entry name" value="GntR"/>
    <property type="match status" value="1"/>
</dbReference>
<dbReference type="Pfam" id="PF07729">
    <property type="entry name" value="FCD"/>
    <property type="match status" value="1"/>
</dbReference>
<dbReference type="PRINTS" id="PR00035">
    <property type="entry name" value="HTHGNTR"/>
</dbReference>
<dbReference type="SUPFAM" id="SSF46785">
    <property type="entry name" value="Winged helix' DNA-binding domain"/>
    <property type="match status" value="1"/>
</dbReference>
<dbReference type="InterPro" id="IPR036390">
    <property type="entry name" value="WH_DNA-bd_sf"/>
</dbReference>
<protein>
    <recommendedName>
        <fullName evidence="4">HTH gntR-type domain-containing protein</fullName>
    </recommendedName>
</protein>
<evidence type="ECO:0000256" key="2">
    <source>
        <dbReference type="ARBA" id="ARBA00023125"/>
    </source>
</evidence>
<dbReference type="Proteomes" id="UP000217182">
    <property type="component" value="Chromosome"/>
</dbReference>
<dbReference type="SUPFAM" id="SSF48008">
    <property type="entry name" value="GntR ligand-binding domain-like"/>
    <property type="match status" value="1"/>
</dbReference>
<gene>
    <name evidence="5" type="ORF">AWC35_05305</name>
</gene>
<dbReference type="GO" id="GO:0003677">
    <property type="term" value="F:DNA binding"/>
    <property type="evidence" value="ECO:0007669"/>
    <property type="project" value="UniProtKB-KW"/>
</dbReference>
<dbReference type="Gene3D" id="1.20.120.530">
    <property type="entry name" value="GntR ligand-binding domain-like"/>
    <property type="match status" value="1"/>
</dbReference>
<keyword evidence="1" id="KW-0805">Transcription regulation</keyword>
<evidence type="ECO:0000256" key="1">
    <source>
        <dbReference type="ARBA" id="ARBA00023015"/>
    </source>
</evidence>
<dbReference type="PANTHER" id="PTHR43537:SF51">
    <property type="entry name" value="HTH-TYPE TRANSCRIPTIONAL REGULATOR LGOR-RELATED"/>
    <property type="match status" value="1"/>
</dbReference>
<evidence type="ECO:0000259" key="4">
    <source>
        <dbReference type="PROSITE" id="PS50949"/>
    </source>
</evidence>
<dbReference type="InterPro" id="IPR008920">
    <property type="entry name" value="TF_FadR/GntR_C"/>
</dbReference>
<organism evidence="5 6">
    <name type="scientific">Gibbsiella quercinecans</name>
    <dbReference type="NCBI Taxonomy" id="929813"/>
    <lineage>
        <taxon>Bacteria</taxon>
        <taxon>Pseudomonadati</taxon>
        <taxon>Pseudomonadota</taxon>
        <taxon>Gammaproteobacteria</taxon>
        <taxon>Enterobacterales</taxon>
        <taxon>Yersiniaceae</taxon>
        <taxon>Gibbsiella</taxon>
    </lineage>
</organism>
<dbReference type="GO" id="GO:0003700">
    <property type="term" value="F:DNA-binding transcription factor activity"/>
    <property type="evidence" value="ECO:0007669"/>
    <property type="project" value="InterPro"/>
</dbReference>
<dbReference type="SMART" id="SM00895">
    <property type="entry name" value="FCD"/>
    <property type="match status" value="1"/>
</dbReference>
<dbReference type="InterPro" id="IPR036388">
    <property type="entry name" value="WH-like_DNA-bd_sf"/>
</dbReference>
<evidence type="ECO:0000256" key="3">
    <source>
        <dbReference type="ARBA" id="ARBA00023163"/>
    </source>
</evidence>
<evidence type="ECO:0000313" key="5">
    <source>
        <dbReference type="EMBL" id="ATA18809.1"/>
    </source>
</evidence>
<dbReference type="PROSITE" id="PS50949">
    <property type="entry name" value="HTH_GNTR"/>
    <property type="match status" value="1"/>
</dbReference>
<feature type="domain" description="HTH gntR-type" evidence="4">
    <location>
        <begin position="10"/>
        <end position="78"/>
    </location>
</feature>
<proteinExistence type="predicted"/>
<keyword evidence="6" id="KW-1185">Reference proteome</keyword>
<dbReference type="EMBL" id="CP014136">
    <property type="protein sequence ID" value="ATA18809.1"/>
    <property type="molecule type" value="Genomic_DNA"/>
</dbReference>
<sequence>MFITPVVKKDRLYQKAANVLINLIRQQHYKPGDSLPAEREMSKLLNIGRSTLREALIVLELSGWIEIRSGSGIYVCETHGRESIHMPSYEYSPHDVIQARQAIESELVGIVALSRTDEDIDTLSMLVDEMDFCIQECRVPDFYRMDRRFHLHIGKISGNNILSEMNEIIWNRRSNIHYSNLDEPNASPENLVAFNNDHRAMVMAIRSSNKAEAKSRILKHLERVSSYIYSK</sequence>
<dbReference type="RefSeq" id="WP_095845414.1">
    <property type="nucleotide sequence ID" value="NZ_CP014136.1"/>
</dbReference>
<dbReference type="InterPro" id="IPR011711">
    <property type="entry name" value="GntR_C"/>
</dbReference>
<dbReference type="KEGG" id="gqu:AWC35_05305"/>
<dbReference type="Gene3D" id="1.10.10.10">
    <property type="entry name" value="Winged helix-like DNA-binding domain superfamily/Winged helix DNA-binding domain"/>
    <property type="match status" value="1"/>
</dbReference>
<keyword evidence="2" id="KW-0238">DNA-binding</keyword>
<keyword evidence="3" id="KW-0804">Transcription</keyword>
<dbReference type="CDD" id="cd07377">
    <property type="entry name" value="WHTH_GntR"/>
    <property type="match status" value="1"/>
</dbReference>
<name>A0A250AXZ1_9GAMM</name>
<dbReference type="SMART" id="SM00345">
    <property type="entry name" value="HTH_GNTR"/>
    <property type="match status" value="1"/>
</dbReference>
<reference evidence="5 6" key="1">
    <citation type="submission" date="2016-01" db="EMBL/GenBank/DDBJ databases">
        <authorList>
            <person name="Oliw E.H."/>
        </authorList>
    </citation>
    <scope>NUCLEOTIDE SEQUENCE [LARGE SCALE GENOMIC DNA]</scope>
    <source>
        <strain evidence="5 6">FRB97</strain>
    </source>
</reference>
<evidence type="ECO:0000313" key="6">
    <source>
        <dbReference type="Proteomes" id="UP000217182"/>
    </source>
</evidence>
<accession>A0A250AXZ1</accession>
<dbReference type="InterPro" id="IPR000524">
    <property type="entry name" value="Tscrpt_reg_HTH_GntR"/>
</dbReference>
<dbReference type="OrthoDB" id="5450856at2"/>
<dbReference type="PANTHER" id="PTHR43537">
    <property type="entry name" value="TRANSCRIPTIONAL REGULATOR, GNTR FAMILY"/>
    <property type="match status" value="1"/>
</dbReference>
<dbReference type="AlphaFoldDB" id="A0A250AXZ1"/>